<dbReference type="EMBL" id="QRBB01000002">
    <property type="protein sequence ID" value="RDS75987.1"/>
    <property type="molecule type" value="Genomic_DNA"/>
</dbReference>
<name>A0A395LI97_9SPHN</name>
<proteinExistence type="predicted"/>
<dbReference type="Proteomes" id="UP000254101">
    <property type="component" value="Unassembled WGS sequence"/>
</dbReference>
<evidence type="ECO:0000313" key="1">
    <source>
        <dbReference type="EMBL" id="RDS75987.1"/>
    </source>
</evidence>
<reference evidence="1 2" key="1">
    <citation type="submission" date="2018-07" db="EMBL/GenBank/DDBJ databases">
        <title>Erythrobacter nanhaiensis sp. nov., a novel member of the genus Erythrobacter isolated from the South China Sea.</title>
        <authorList>
            <person name="Chen X."/>
            <person name="Liu J."/>
        </authorList>
    </citation>
    <scope>NUCLEOTIDE SEQUENCE [LARGE SCALE GENOMIC DNA]</scope>
    <source>
        <strain evidence="1 2">S-5</strain>
    </source>
</reference>
<accession>A0A395LI97</accession>
<dbReference type="RefSeq" id="WP_115493253.1">
    <property type="nucleotide sequence ID" value="NZ_JACHWW010000002.1"/>
</dbReference>
<gene>
    <name evidence="1" type="ORF">DL238_15055</name>
</gene>
<sequence length="134" mass="15619">MLALAHPLVRAEGVAWPLETFLDTHGFERRPDVYECRHRYEGQVEIVDERFELRREVEARHVDWHTVIAVKAGSRVCEGCGRSFDPDVDPIYATRLVYNVAGRLLRNECTVYTVNSFQADNCEDCRDHGDWNFY</sequence>
<evidence type="ECO:0000313" key="2">
    <source>
        <dbReference type="Proteomes" id="UP000254101"/>
    </source>
</evidence>
<dbReference type="AlphaFoldDB" id="A0A395LI97"/>
<comment type="caution">
    <text evidence="1">The sequence shown here is derived from an EMBL/GenBank/DDBJ whole genome shotgun (WGS) entry which is preliminary data.</text>
</comment>
<keyword evidence="2" id="KW-1185">Reference proteome</keyword>
<organism evidence="1 2">
    <name type="scientific">Alteriqipengyuania lutimaris</name>
    <dbReference type="NCBI Taxonomy" id="1538146"/>
    <lineage>
        <taxon>Bacteria</taxon>
        <taxon>Pseudomonadati</taxon>
        <taxon>Pseudomonadota</taxon>
        <taxon>Alphaproteobacteria</taxon>
        <taxon>Sphingomonadales</taxon>
        <taxon>Erythrobacteraceae</taxon>
        <taxon>Alteriqipengyuania</taxon>
    </lineage>
</organism>
<protein>
    <submittedName>
        <fullName evidence="1">Uncharacterized protein</fullName>
    </submittedName>
</protein>